<evidence type="ECO:0000256" key="2">
    <source>
        <dbReference type="ARBA" id="ARBA00022801"/>
    </source>
</evidence>
<accession>A0A402AIX7</accession>
<feature type="binding site" evidence="3">
    <location>
        <position position="129"/>
    </location>
    <ligand>
        <name>a divalent metal cation</name>
        <dbReference type="ChEBI" id="CHEBI:60240"/>
        <label>2</label>
    </ligand>
</feature>
<dbReference type="SUPFAM" id="SSF51556">
    <property type="entry name" value="Metallo-dependent hydrolases"/>
    <property type="match status" value="1"/>
</dbReference>
<dbReference type="InterPro" id="IPR001130">
    <property type="entry name" value="TatD-like"/>
</dbReference>
<sequence length="261" mass="28712">MLIDSHTHVDTDRFQGDREAVIQAAIAGGVTRMVDPGCDLVSSQAALALAKAHPGVIFAGVGVHPHEATTYTPEVEAQLREMAREPEVVAIGEFGLDYFRMLSPRDIQRSVFCAHLQLARECNLPCIIHVRDSHEDVMELLRAHGQGLRGVFHCFSGDVAQAKECLEFEGFMLSFAGPLTKQGNALPEVARMAPLDRILVETDSPYLVPKPLKARRNEPLFVKHTAEKLAELRGMTLEEIAQVTTANAVRLFGLGEKHETI</sequence>
<evidence type="ECO:0000256" key="3">
    <source>
        <dbReference type="PIRSR" id="PIRSR005902-1"/>
    </source>
</evidence>
<dbReference type="InterPro" id="IPR015991">
    <property type="entry name" value="TatD/YcfH-like"/>
</dbReference>
<dbReference type="Gene3D" id="3.20.20.140">
    <property type="entry name" value="Metal-dependent hydrolases"/>
    <property type="match status" value="1"/>
</dbReference>
<dbReference type="PIRSF" id="PIRSF005902">
    <property type="entry name" value="DNase_TatD"/>
    <property type="match status" value="1"/>
</dbReference>
<dbReference type="GO" id="GO:0004536">
    <property type="term" value="F:DNA nuclease activity"/>
    <property type="evidence" value="ECO:0007669"/>
    <property type="project" value="InterPro"/>
</dbReference>
<reference evidence="5" key="1">
    <citation type="submission" date="2018-12" db="EMBL/GenBank/DDBJ databases">
        <title>Tengunoibacter tsumagoiensis gen. nov., sp. nov., Dictyobacter kobayashii sp. nov., D. alpinus sp. nov., and D. joshuensis sp. nov. and description of Dictyobacteraceae fam. nov. within the order Ktedonobacterales isolated from Tengu-no-mugimeshi.</title>
        <authorList>
            <person name="Wang C.M."/>
            <person name="Zheng Y."/>
            <person name="Sakai Y."/>
            <person name="Toyoda A."/>
            <person name="Minakuchi Y."/>
            <person name="Abe K."/>
            <person name="Yokota A."/>
            <person name="Yabe S."/>
        </authorList>
    </citation>
    <scope>NUCLEOTIDE SEQUENCE [LARGE SCALE GENOMIC DNA]</scope>
    <source>
        <strain evidence="5">Uno11</strain>
    </source>
</reference>
<dbReference type="FunFam" id="3.20.20.140:FF:000005">
    <property type="entry name" value="TatD family hydrolase"/>
    <property type="match status" value="1"/>
</dbReference>
<dbReference type="RefSeq" id="WP_126550705.1">
    <property type="nucleotide sequence ID" value="NZ_BIFS01000001.1"/>
</dbReference>
<feature type="binding site" evidence="3">
    <location>
        <position position="153"/>
    </location>
    <ligand>
        <name>a divalent metal cation</name>
        <dbReference type="ChEBI" id="CHEBI:60240"/>
        <label>2</label>
    </ligand>
</feature>
<keyword evidence="1 3" id="KW-0479">Metal-binding</keyword>
<dbReference type="GO" id="GO:0016788">
    <property type="term" value="F:hydrolase activity, acting on ester bonds"/>
    <property type="evidence" value="ECO:0007669"/>
    <property type="project" value="InterPro"/>
</dbReference>
<gene>
    <name evidence="4" type="ORF">KDK_28100</name>
</gene>
<dbReference type="InterPro" id="IPR032466">
    <property type="entry name" value="Metal_Hydrolase"/>
</dbReference>
<dbReference type="EMBL" id="BIFS01000001">
    <property type="protein sequence ID" value="GCE19010.1"/>
    <property type="molecule type" value="Genomic_DNA"/>
</dbReference>
<feature type="binding site" evidence="3">
    <location>
        <position position="93"/>
    </location>
    <ligand>
        <name>a divalent metal cation</name>
        <dbReference type="ChEBI" id="CHEBI:60240"/>
        <label>1</label>
    </ligand>
</feature>
<dbReference type="GO" id="GO:0005829">
    <property type="term" value="C:cytosol"/>
    <property type="evidence" value="ECO:0007669"/>
    <property type="project" value="TreeGrafter"/>
</dbReference>
<keyword evidence="2" id="KW-0378">Hydrolase</keyword>
<evidence type="ECO:0000256" key="1">
    <source>
        <dbReference type="ARBA" id="ARBA00022723"/>
    </source>
</evidence>
<dbReference type="Proteomes" id="UP000287188">
    <property type="component" value="Unassembled WGS sequence"/>
</dbReference>
<dbReference type="PROSITE" id="PS01137">
    <property type="entry name" value="TATD_1"/>
    <property type="match status" value="1"/>
</dbReference>
<dbReference type="NCBIfam" id="TIGR00010">
    <property type="entry name" value="YchF/TatD family DNA exonuclease"/>
    <property type="match status" value="1"/>
</dbReference>
<dbReference type="AlphaFoldDB" id="A0A402AIX7"/>
<dbReference type="PANTHER" id="PTHR46124:SF2">
    <property type="entry name" value="D-AMINOACYL-TRNA DEACYLASE"/>
    <property type="match status" value="1"/>
</dbReference>
<dbReference type="OrthoDB" id="9810005at2"/>
<dbReference type="PANTHER" id="PTHR46124">
    <property type="entry name" value="D-AMINOACYL-TRNA DEACYLASE"/>
    <property type="match status" value="1"/>
</dbReference>
<dbReference type="Pfam" id="PF01026">
    <property type="entry name" value="TatD_DNase"/>
    <property type="match status" value="1"/>
</dbReference>
<name>A0A402AIX7_9CHLR</name>
<organism evidence="4 5">
    <name type="scientific">Dictyobacter kobayashii</name>
    <dbReference type="NCBI Taxonomy" id="2014872"/>
    <lineage>
        <taxon>Bacteria</taxon>
        <taxon>Bacillati</taxon>
        <taxon>Chloroflexota</taxon>
        <taxon>Ktedonobacteria</taxon>
        <taxon>Ktedonobacterales</taxon>
        <taxon>Dictyobacteraceae</taxon>
        <taxon>Dictyobacter</taxon>
    </lineage>
</organism>
<dbReference type="GO" id="GO:0046872">
    <property type="term" value="F:metal ion binding"/>
    <property type="evidence" value="ECO:0007669"/>
    <property type="project" value="UniProtKB-KW"/>
</dbReference>
<evidence type="ECO:0008006" key="6">
    <source>
        <dbReference type="Google" id="ProtNLM"/>
    </source>
</evidence>
<evidence type="ECO:0000313" key="4">
    <source>
        <dbReference type="EMBL" id="GCE19010.1"/>
    </source>
</evidence>
<feature type="binding site" evidence="3">
    <location>
        <position position="203"/>
    </location>
    <ligand>
        <name>a divalent metal cation</name>
        <dbReference type="ChEBI" id="CHEBI:60240"/>
        <label>1</label>
    </ligand>
</feature>
<protein>
    <recommendedName>
        <fullName evidence="6">Hydrolase TatD</fullName>
    </recommendedName>
</protein>
<comment type="caution">
    <text evidence="4">The sequence shown here is derived from an EMBL/GenBank/DDBJ whole genome shotgun (WGS) entry which is preliminary data.</text>
</comment>
<proteinExistence type="predicted"/>
<dbReference type="CDD" id="cd01310">
    <property type="entry name" value="TatD_DNAse"/>
    <property type="match status" value="1"/>
</dbReference>
<keyword evidence="5" id="KW-1185">Reference proteome</keyword>
<feature type="binding site" evidence="3">
    <location>
        <position position="6"/>
    </location>
    <ligand>
        <name>a divalent metal cation</name>
        <dbReference type="ChEBI" id="CHEBI:60240"/>
        <label>1</label>
    </ligand>
</feature>
<evidence type="ECO:0000313" key="5">
    <source>
        <dbReference type="Proteomes" id="UP000287188"/>
    </source>
</evidence>
<dbReference type="InterPro" id="IPR018228">
    <property type="entry name" value="DNase_TatD-rel_CS"/>
</dbReference>
<feature type="binding site" evidence="3">
    <location>
        <position position="8"/>
    </location>
    <ligand>
        <name>a divalent metal cation</name>
        <dbReference type="ChEBI" id="CHEBI:60240"/>
        <label>1</label>
    </ligand>
</feature>